<evidence type="ECO:0000313" key="2">
    <source>
        <dbReference type="Proteomes" id="UP001163223"/>
    </source>
</evidence>
<gene>
    <name evidence="1" type="ORF">OXU80_07115</name>
</gene>
<dbReference type="EMBL" id="CP113520">
    <property type="protein sequence ID" value="WAJ29973.1"/>
    <property type="molecule type" value="Genomic_DNA"/>
</dbReference>
<accession>A0ACD4NT73</accession>
<evidence type="ECO:0000313" key="1">
    <source>
        <dbReference type="EMBL" id="WAJ29973.1"/>
    </source>
</evidence>
<proteinExistence type="predicted"/>
<keyword evidence="2" id="KW-1185">Reference proteome</keyword>
<dbReference type="Proteomes" id="UP001163223">
    <property type="component" value="Chromosome"/>
</dbReference>
<organism evidence="1 2">
    <name type="scientific">Antarcticirhabdus aurantiaca</name>
    <dbReference type="NCBI Taxonomy" id="2606717"/>
    <lineage>
        <taxon>Bacteria</taxon>
        <taxon>Pseudomonadati</taxon>
        <taxon>Pseudomonadota</taxon>
        <taxon>Alphaproteobacteria</taxon>
        <taxon>Hyphomicrobiales</taxon>
        <taxon>Aurantimonadaceae</taxon>
        <taxon>Antarcticirhabdus</taxon>
    </lineage>
</organism>
<reference evidence="1" key="1">
    <citation type="submission" date="2022-11" db="EMBL/GenBank/DDBJ databases">
        <title>beta-Carotene-producing bacterium, Jeongeuplla avenae sp. nov., alleviates the salt stress of Arabidopsis seedlings.</title>
        <authorList>
            <person name="Jiang L."/>
            <person name="Lee J."/>
        </authorList>
    </citation>
    <scope>NUCLEOTIDE SEQUENCE</scope>
    <source>
        <strain evidence="1">DY_R2A_6</strain>
    </source>
</reference>
<sequence>MIPLAQYLSEIGPAEPAFASASGLSPLKRKPVFERLSLVERPPANHEIEFRPLNAVDDVLMDETAFEPLGGFGAMSLDGFDADLENAFEMGDGEVEAEPEVDHEAMLAQARADGEAEGRAAMRAEMEAAFAAERASLEARFAAEREAALAQARADWASAEGEKLAGLLSDQADRIGLVIRESFGAVLKPLARGARERQTIAEIVETVSLLSGDGKALAMRAAGPRDLLDALKKALPARQAALIAFVDEAEAVELRIQADATVIETRLTDWRRALNEALS</sequence>
<name>A0ACD4NT73_9HYPH</name>
<protein>
    <submittedName>
        <fullName evidence="1">Uncharacterized protein</fullName>
    </submittedName>
</protein>